<feature type="transmembrane region" description="Helical" evidence="1">
    <location>
        <begin position="92"/>
        <end position="112"/>
    </location>
</feature>
<evidence type="ECO:0000313" key="2">
    <source>
        <dbReference type="EMBL" id="QHU05401.1"/>
    </source>
</evidence>
<keyword evidence="1" id="KW-0472">Membrane</keyword>
<keyword evidence="1" id="KW-0812">Transmembrane</keyword>
<name>A0A6C0JK29_9ZZZZ</name>
<accession>A0A6C0JK29</accession>
<protein>
    <submittedName>
        <fullName evidence="2">Uncharacterized protein</fullName>
    </submittedName>
</protein>
<proteinExistence type="predicted"/>
<keyword evidence="1" id="KW-1133">Transmembrane helix</keyword>
<feature type="transmembrane region" description="Helical" evidence="1">
    <location>
        <begin position="66"/>
        <end position="86"/>
    </location>
</feature>
<evidence type="ECO:0000256" key="1">
    <source>
        <dbReference type="SAM" id="Phobius"/>
    </source>
</evidence>
<reference evidence="2" key="1">
    <citation type="journal article" date="2020" name="Nature">
        <title>Giant virus diversity and host interactions through global metagenomics.</title>
        <authorList>
            <person name="Schulz F."/>
            <person name="Roux S."/>
            <person name="Paez-Espino D."/>
            <person name="Jungbluth S."/>
            <person name="Walsh D.A."/>
            <person name="Denef V.J."/>
            <person name="McMahon K.D."/>
            <person name="Konstantinidis K.T."/>
            <person name="Eloe-Fadrosh E.A."/>
            <person name="Kyrpides N.C."/>
            <person name="Woyke T."/>
        </authorList>
    </citation>
    <scope>NUCLEOTIDE SEQUENCE</scope>
    <source>
        <strain evidence="2">GVMAG-M-3300027734-16</strain>
    </source>
</reference>
<dbReference type="AlphaFoldDB" id="A0A6C0JK29"/>
<dbReference type="EMBL" id="MN740413">
    <property type="protein sequence ID" value="QHU05401.1"/>
    <property type="molecule type" value="Genomic_DNA"/>
</dbReference>
<sequence length="201" mass="22148">MIEKETMLTVFGVILLGLSYGLSSSYIFKENAEMITGSALPFSMNMAVMIYIAFGLFSVSKLSESVKVTIIVFFILMSYIELSIMYDKPSSWYGVSSAWIAVTAATLIRLYFIISLHCDLTKSIFVLAARSIVEPAKVALDIKPAVADVGQANWDKASSIFENALRKIPDLSADEKIEQINKFRAARGLPPKDVSLKGGKR</sequence>
<feature type="transmembrane region" description="Helical" evidence="1">
    <location>
        <begin position="39"/>
        <end position="59"/>
    </location>
</feature>
<organism evidence="2">
    <name type="scientific">viral metagenome</name>
    <dbReference type="NCBI Taxonomy" id="1070528"/>
    <lineage>
        <taxon>unclassified sequences</taxon>
        <taxon>metagenomes</taxon>
        <taxon>organismal metagenomes</taxon>
    </lineage>
</organism>